<protein>
    <submittedName>
        <fullName evidence="1">Uncharacterized protein</fullName>
    </submittedName>
</protein>
<dbReference type="EMBL" id="BT147840">
    <property type="protein sequence ID" value="AFK47634.1"/>
    <property type="molecule type" value="mRNA"/>
</dbReference>
<accession>I3T542</accession>
<reference evidence="1" key="1">
    <citation type="submission" date="2012-05" db="EMBL/GenBank/DDBJ databases">
        <authorList>
            <person name="Krishnakumar V."/>
            <person name="Cheung F."/>
            <person name="Xiao Y."/>
            <person name="Chan A."/>
            <person name="Moskal W.A."/>
            <person name="Town C.D."/>
        </authorList>
    </citation>
    <scope>NUCLEOTIDE SEQUENCE</scope>
</reference>
<evidence type="ECO:0000313" key="1">
    <source>
        <dbReference type="EMBL" id="AFK47634.1"/>
    </source>
</evidence>
<sequence length="69" mass="8499">MLFWDHLLRIIGYTLSRMRMKRIWFLRLLLLKEFSSNRHFRLWLQLSCLQSQEVIARIPAVRMLLSLCH</sequence>
<name>I3T542_LOTJA</name>
<proteinExistence type="evidence at transcript level"/>
<organism evidence="1">
    <name type="scientific">Lotus japonicus</name>
    <name type="common">Lotus corniculatus var. japonicus</name>
    <dbReference type="NCBI Taxonomy" id="34305"/>
    <lineage>
        <taxon>Eukaryota</taxon>
        <taxon>Viridiplantae</taxon>
        <taxon>Streptophyta</taxon>
        <taxon>Embryophyta</taxon>
        <taxon>Tracheophyta</taxon>
        <taxon>Spermatophyta</taxon>
        <taxon>Magnoliopsida</taxon>
        <taxon>eudicotyledons</taxon>
        <taxon>Gunneridae</taxon>
        <taxon>Pentapetalae</taxon>
        <taxon>rosids</taxon>
        <taxon>fabids</taxon>
        <taxon>Fabales</taxon>
        <taxon>Fabaceae</taxon>
        <taxon>Papilionoideae</taxon>
        <taxon>50 kb inversion clade</taxon>
        <taxon>NPAAA clade</taxon>
        <taxon>Hologalegina</taxon>
        <taxon>robinioid clade</taxon>
        <taxon>Loteae</taxon>
        <taxon>Lotus</taxon>
    </lineage>
</organism>
<dbReference type="AlphaFoldDB" id="I3T542"/>